<dbReference type="InterPro" id="IPR002110">
    <property type="entry name" value="Ankyrin_rpt"/>
</dbReference>
<dbReference type="PANTHER" id="PTHR23206">
    <property type="entry name" value="MASK PROTEIN"/>
    <property type="match status" value="1"/>
</dbReference>
<reference evidence="5 6" key="1">
    <citation type="submission" date="2017-12" db="EMBL/GenBank/DDBJ databases">
        <title>Comparative genomics of Botrytis spp.</title>
        <authorList>
            <person name="Valero-Jimenez C.A."/>
            <person name="Tapia P."/>
            <person name="Veloso J."/>
            <person name="Silva-Moreno E."/>
            <person name="Staats M."/>
            <person name="Valdes J.H."/>
            <person name="Van Kan J.A.L."/>
        </authorList>
    </citation>
    <scope>NUCLEOTIDE SEQUENCE [LARGE SCALE GENOMIC DNA]</scope>
    <source>
        <strain evidence="5 6">MUCL3349</strain>
    </source>
</reference>
<evidence type="ECO:0000256" key="2">
    <source>
        <dbReference type="ARBA" id="ARBA00023043"/>
    </source>
</evidence>
<feature type="repeat" description="ANK" evidence="3">
    <location>
        <begin position="39"/>
        <end position="71"/>
    </location>
</feature>
<protein>
    <submittedName>
        <fullName evidence="5">Uncharacterized protein</fullName>
    </submittedName>
</protein>
<evidence type="ECO:0000256" key="3">
    <source>
        <dbReference type="PROSITE-ProRule" id="PRU00023"/>
    </source>
</evidence>
<feature type="region of interest" description="Disordered" evidence="4">
    <location>
        <begin position="98"/>
        <end position="122"/>
    </location>
</feature>
<dbReference type="Proteomes" id="UP000297280">
    <property type="component" value="Unassembled WGS sequence"/>
</dbReference>
<feature type="repeat" description="ANK" evidence="3">
    <location>
        <begin position="6"/>
        <end position="38"/>
    </location>
</feature>
<dbReference type="SUPFAM" id="SSF48403">
    <property type="entry name" value="Ankyrin repeat"/>
    <property type="match status" value="2"/>
</dbReference>
<dbReference type="InterPro" id="IPR051631">
    <property type="entry name" value="Ankyrin-KH/SAM_domain"/>
</dbReference>
<feature type="repeat" description="ANK" evidence="3">
    <location>
        <begin position="355"/>
        <end position="387"/>
    </location>
</feature>
<evidence type="ECO:0000256" key="4">
    <source>
        <dbReference type="SAM" id="MobiDB-lite"/>
    </source>
</evidence>
<evidence type="ECO:0000313" key="6">
    <source>
        <dbReference type="Proteomes" id="UP000297280"/>
    </source>
</evidence>
<dbReference type="SMART" id="SM00248">
    <property type="entry name" value="ANK"/>
    <property type="match status" value="10"/>
</dbReference>
<gene>
    <name evidence="5" type="ORF">BPOR_0161g00150</name>
</gene>
<dbReference type="STRING" id="87229.A0A4Z1KVD8"/>
<dbReference type="AlphaFoldDB" id="A0A4Z1KVD8"/>
<keyword evidence="2 3" id="KW-0040">ANK repeat</keyword>
<keyword evidence="6" id="KW-1185">Reference proteome</keyword>
<comment type="caution">
    <text evidence="5">The sequence shown here is derived from an EMBL/GenBank/DDBJ whole genome shotgun (WGS) entry which is preliminary data.</text>
</comment>
<sequence>METTDTGKTALHVAAFNGHLKIIKVLLNTNIEHNAKDAAGRSVLHDAAKGGHSQIFRELIVAGLNLYDRNNNDEDSLCEACRKGHRDLVQEILETQAQLSSSDGSPMGSTPSERSSITQSSSDEYHDWVKTVAIENGHRAIAEIILVQHSYINQEHLAYALEKAAGIGEHQLVVSILQQKDQLSLSVCFRALKLAATHRDIPIMDTLFEEVIRPKIEADMEILQILLLQAISSGNDYVVRFLIGKGANLNHHSGRNRMTPLYTASSCGKLPTITTLLEAGAQVDLLSSKGTALIMATSRGNKEIVALLVEAGANVNISVDYRGTALQEAAKTGDNVMIDLLIEKGAEVNAPANSHSDTALQEAVKKGNERIITQLIQLGADLNAPGAPGLRWNPNPGVAIQEAVKHGDQTILDMLLLAGADVKVPANKIYMVKKLIDLGVDINASVAHSTGDSWERNYNPQIAIREAVKNGNQTILNMLIRAGAIDPREG</sequence>
<keyword evidence="1" id="KW-0677">Repeat</keyword>
<evidence type="ECO:0000313" key="5">
    <source>
        <dbReference type="EMBL" id="TGO88461.1"/>
    </source>
</evidence>
<feature type="repeat" description="ANK" evidence="3">
    <location>
        <begin position="321"/>
        <end position="353"/>
    </location>
</feature>
<dbReference type="PROSITE" id="PS50088">
    <property type="entry name" value="ANK_REPEAT"/>
    <property type="match status" value="6"/>
</dbReference>
<accession>A0A4Z1KVD8</accession>
<dbReference type="Pfam" id="PF13606">
    <property type="entry name" value="Ank_3"/>
    <property type="match status" value="1"/>
</dbReference>
<dbReference type="Gene3D" id="1.25.40.20">
    <property type="entry name" value="Ankyrin repeat-containing domain"/>
    <property type="match status" value="3"/>
</dbReference>
<dbReference type="EMBL" id="PQXO01000161">
    <property type="protein sequence ID" value="TGO88461.1"/>
    <property type="molecule type" value="Genomic_DNA"/>
</dbReference>
<feature type="repeat" description="ANK" evidence="3">
    <location>
        <begin position="256"/>
        <end position="288"/>
    </location>
</feature>
<feature type="repeat" description="ANK" evidence="3">
    <location>
        <begin position="288"/>
        <end position="320"/>
    </location>
</feature>
<evidence type="ECO:0000256" key="1">
    <source>
        <dbReference type="ARBA" id="ARBA00022737"/>
    </source>
</evidence>
<dbReference type="Pfam" id="PF12796">
    <property type="entry name" value="Ank_2"/>
    <property type="match status" value="3"/>
</dbReference>
<proteinExistence type="predicted"/>
<dbReference type="PANTHER" id="PTHR23206:SF8">
    <property type="entry name" value="ANKYRIN REPEAT AND KH DOMAIN-CONTAINING 1"/>
    <property type="match status" value="1"/>
</dbReference>
<organism evidence="5 6">
    <name type="scientific">Botrytis porri</name>
    <dbReference type="NCBI Taxonomy" id="87229"/>
    <lineage>
        <taxon>Eukaryota</taxon>
        <taxon>Fungi</taxon>
        <taxon>Dikarya</taxon>
        <taxon>Ascomycota</taxon>
        <taxon>Pezizomycotina</taxon>
        <taxon>Leotiomycetes</taxon>
        <taxon>Helotiales</taxon>
        <taxon>Sclerotiniaceae</taxon>
        <taxon>Botrytis</taxon>
    </lineage>
</organism>
<dbReference type="InterPro" id="IPR036770">
    <property type="entry name" value="Ankyrin_rpt-contain_sf"/>
</dbReference>
<dbReference type="PRINTS" id="PR01415">
    <property type="entry name" value="ANKYRIN"/>
</dbReference>
<dbReference type="PROSITE" id="PS50297">
    <property type="entry name" value="ANK_REP_REGION"/>
    <property type="match status" value="6"/>
</dbReference>
<name>A0A4Z1KVD8_9HELO</name>